<evidence type="ECO:0000256" key="6">
    <source>
        <dbReference type="SAM" id="SignalP"/>
    </source>
</evidence>
<feature type="chain" id="PRO_5042147431" evidence="6">
    <location>
        <begin position="20"/>
        <end position="588"/>
    </location>
</feature>
<name>A0AAC9GHG3_9FLAO</name>
<feature type="signal peptide" evidence="6">
    <location>
        <begin position="1"/>
        <end position="19"/>
    </location>
</feature>
<evidence type="ECO:0000256" key="4">
    <source>
        <dbReference type="SAM" id="Coils"/>
    </source>
</evidence>
<dbReference type="SUPFAM" id="SSF46689">
    <property type="entry name" value="Homeodomain-like"/>
    <property type="match status" value="1"/>
</dbReference>
<evidence type="ECO:0000259" key="7">
    <source>
        <dbReference type="PROSITE" id="PS01124"/>
    </source>
</evidence>
<evidence type="ECO:0000256" key="3">
    <source>
        <dbReference type="ARBA" id="ARBA00023163"/>
    </source>
</evidence>
<dbReference type="InterPro" id="IPR011990">
    <property type="entry name" value="TPR-like_helical_dom_sf"/>
</dbReference>
<dbReference type="RefSeq" id="WP_066033032.1">
    <property type="nucleotide sequence ID" value="NZ_CP016907.1"/>
</dbReference>
<gene>
    <name evidence="8" type="ORF">BB050_01334</name>
</gene>
<dbReference type="Proteomes" id="UP000093276">
    <property type="component" value="Chromosome"/>
</dbReference>
<dbReference type="Gene3D" id="1.10.10.60">
    <property type="entry name" value="Homeodomain-like"/>
    <property type="match status" value="2"/>
</dbReference>
<feature type="transmembrane region" description="Helical" evidence="5">
    <location>
        <begin position="399"/>
        <end position="416"/>
    </location>
</feature>
<keyword evidence="4" id="KW-0175">Coiled coil</keyword>
<evidence type="ECO:0000256" key="2">
    <source>
        <dbReference type="ARBA" id="ARBA00023125"/>
    </source>
</evidence>
<dbReference type="PROSITE" id="PS01124">
    <property type="entry name" value="HTH_ARAC_FAMILY_2"/>
    <property type="match status" value="1"/>
</dbReference>
<dbReference type="GO" id="GO:0003700">
    <property type="term" value="F:DNA-binding transcription factor activity"/>
    <property type="evidence" value="ECO:0007669"/>
    <property type="project" value="InterPro"/>
</dbReference>
<keyword evidence="1" id="KW-0805">Transcription regulation</keyword>
<dbReference type="InterPro" id="IPR009057">
    <property type="entry name" value="Homeodomain-like_sf"/>
</dbReference>
<dbReference type="PANTHER" id="PTHR43280:SF2">
    <property type="entry name" value="HTH-TYPE TRANSCRIPTIONAL REGULATOR EXSA"/>
    <property type="match status" value="1"/>
</dbReference>
<keyword evidence="5" id="KW-0812">Transmembrane</keyword>
<dbReference type="EMBL" id="CP016907">
    <property type="protein sequence ID" value="AOC94465.1"/>
    <property type="molecule type" value="Genomic_DNA"/>
</dbReference>
<dbReference type="InterPro" id="IPR019734">
    <property type="entry name" value="TPR_rpt"/>
</dbReference>
<dbReference type="GO" id="GO:0043565">
    <property type="term" value="F:sequence-specific DNA binding"/>
    <property type="evidence" value="ECO:0007669"/>
    <property type="project" value="InterPro"/>
</dbReference>
<dbReference type="KEGG" id="fjg:BB050_01334"/>
<dbReference type="GeneID" id="32307220"/>
<reference evidence="8 9" key="1">
    <citation type="submission" date="2016-08" db="EMBL/GenBank/DDBJ databases">
        <title>Complete genome sequence of Flavobacterium johnsoniae strain GSE09, a volatile-producing biocontrol agent isolated from cucumber (Cucumis sativus).</title>
        <authorList>
            <person name="Jeong J.-J."/>
            <person name="Oh J.Y."/>
            <person name="Jim Y.J."/>
            <person name="Sang M.K."/>
            <person name="Kim K.D."/>
        </authorList>
    </citation>
    <scope>NUCLEOTIDE SEQUENCE [LARGE SCALE GENOMIC DNA]</scope>
    <source>
        <strain evidence="8 9">GSE09</strain>
    </source>
</reference>
<feature type="domain" description="HTH araC/xylS-type" evidence="7">
    <location>
        <begin position="482"/>
        <end position="587"/>
    </location>
</feature>
<organism evidence="8 9">
    <name type="scientific">Flavobacterium anhuiense</name>
    <dbReference type="NCBI Taxonomy" id="459526"/>
    <lineage>
        <taxon>Bacteria</taxon>
        <taxon>Pseudomonadati</taxon>
        <taxon>Bacteroidota</taxon>
        <taxon>Flavobacteriia</taxon>
        <taxon>Flavobacteriales</taxon>
        <taxon>Flavobacteriaceae</taxon>
        <taxon>Flavobacterium</taxon>
    </lineage>
</organism>
<keyword evidence="5" id="KW-1133">Transmembrane helix</keyword>
<dbReference type="AlphaFoldDB" id="A0AAC9GHG3"/>
<keyword evidence="5" id="KW-0472">Membrane</keyword>
<keyword evidence="6" id="KW-0732">Signal</keyword>
<evidence type="ECO:0000313" key="9">
    <source>
        <dbReference type="Proteomes" id="UP000093276"/>
    </source>
</evidence>
<dbReference type="SMART" id="SM00342">
    <property type="entry name" value="HTH_ARAC"/>
    <property type="match status" value="1"/>
</dbReference>
<protein>
    <submittedName>
        <fullName evidence="8">DNA-binding transcriptional regulator AraC</fullName>
    </submittedName>
</protein>
<keyword evidence="2 8" id="KW-0238">DNA-binding</keyword>
<dbReference type="SUPFAM" id="SSF48452">
    <property type="entry name" value="TPR-like"/>
    <property type="match status" value="2"/>
</dbReference>
<sequence>MRLIISFFFLLLIYSSGVAQTTGELTEQKYLELQDKIRFSMNGNFDQGLEYAAELKKSNNDEHKAFAYGAGSYLYQLKGNKVKCDEWFAKAIAHYNKLPESVQKINLRAYLYNYRGLTEWKRRNFSNALSNYQEGIKLSIKTNDVIQTVKFKSNIALVNEAVGNYELAVKNLRQNSDFLDKNESLYEKDQFQNSKSNIYTNLGNVYEGYYMKNRSKLVLLDSAEYYYKRAITYSQNYIDNKMTATLSLGNIYLLKKDFKNAERAYFDISMYAKQNNDESYYKTANYNLGDLYYSQKKYDKALVFLKKVDSLYLKENKIDMSYFQSNYIQAKIYNIQNEPELAFKHSKIYLDSYEKYQGQLREEALEVNYKLGTANLSDEMLSIQQKYKYEVLWNKALKVIYVVLVVGIVFFLIKNIRDKNKAQKKMNALIEEFKANLEKKEIEKAALEKSTVLEEFVEQEDPQFKKENANLSIDEAKENKIVEKLLALEEKLEYLNADFTLSYAAKKIKTNTTYLSYVVNKRFGKSFSEYSNELKINYVINQMITNHLYRKYSTQAIAESVGFKNAVSFAKSFRKRTGVSPAQFANNI</sequence>
<dbReference type="SMART" id="SM00028">
    <property type="entry name" value="TPR"/>
    <property type="match status" value="5"/>
</dbReference>
<dbReference type="Pfam" id="PF12833">
    <property type="entry name" value="HTH_18"/>
    <property type="match status" value="1"/>
</dbReference>
<dbReference type="Gene3D" id="1.25.40.10">
    <property type="entry name" value="Tetratricopeptide repeat domain"/>
    <property type="match status" value="2"/>
</dbReference>
<evidence type="ECO:0000256" key="5">
    <source>
        <dbReference type="SAM" id="Phobius"/>
    </source>
</evidence>
<keyword evidence="3" id="KW-0804">Transcription</keyword>
<accession>A0AAC9GHG3</accession>
<evidence type="ECO:0000313" key="8">
    <source>
        <dbReference type="EMBL" id="AOC94465.1"/>
    </source>
</evidence>
<proteinExistence type="predicted"/>
<evidence type="ECO:0000256" key="1">
    <source>
        <dbReference type="ARBA" id="ARBA00023015"/>
    </source>
</evidence>
<feature type="coiled-coil region" evidence="4">
    <location>
        <begin position="419"/>
        <end position="450"/>
    </location>
</feature>
<dbReference type="InterPro" id="IPR018060">
    <property type="entry name" value="HTH_AraC"/>
</dbReference>
<dbReference type="PANTHER" id="PTHR43280">
    <property type="entry name" value="ARAC-FAMILY TRANSCRIPTIONAL REGULATOR"/>
    <property type="match status" value="1"/>
</dbReference>